<reference evidence="1 2" key="1">
    <citation type="submission" date="2023-08" db="EMBL/GenBank/DDBJ databases">
        <title>Nocardioides seae sp. nov., a bacterium isolated from a soil.</title>
        <authorList>
            <person name="Wang X."/>
        </authorList>
    </citation>
    <scope>NUCLEOTIDE SEQUENCE [LARGE SCALE GENOMIC DNA]</scope>
    <source>
        <strain evidence="1 2">YZH12</strain>
    </source>
</reference>
<sequence>MTVLEYPVAAITSAGDAAATAGEQVGRSGAPEVVALVAGAVVQGQTPGMVDAVVARWQATRDLLAQGLTSYGAATRQAGLALAATDAAEAQEYARREPPAGAAAVPEAY</sequence>
<organism evidence="1 2">
    <name type="scientific">Nocardioides imazamoxiresistens</name>
    <dbReference type="NCBI Taxonomy" id="3231893"/>
    <lineage>
        <taxon>Bacteria</taxon>
        <taxon>Bacillati</taxon>
        <taxon>Actinomycetota</taxon>
        <taxon>Actinomycetes</taxon>
        <taxon>Propionibacteriales</taxon>
        <taxon>Nocardioidaceae</taxon>
        <taxon>Nocardioides</taxon>
    </lineage>
</organism>
<dbReference type="EMBL" id="JAVYII010000001">
    <property type="protein sequence ID" value="MDT9591917.1"/>
    <property type="molecule type" value="Genomic_DNA"/>
</dbReference>
<evidence type="ECO:0000313" key="2">
    <source>
        <dbReference type="Proteomes" id="UP001268542"/>
    </source>
</evidence>
<comment type="caution">
    <text evidence="1">The sequence shown here is derived from an EMBL/GenBank/DDBJ whole genome shotgun (WGS) entry which is preliminary data.</text>
</comment>
<evidence type="ECO:0000313" key="1">
    <source>
        <dbReference type="EMBL" id="MDT9591917.1"/>
    </source>
</evidence>
<evidence type="ECO:0008006" key="3">
    <source>
        <dbReference type="Google" id="ProtNLM"/>
    </source>
</evidence>
<dbReference type="Proteomes" id="UP001268542">
    <property type="component" value="Unassembled WGS sequence"/>
</dbReference>
<gene>
    <name evidence="1" type="ORF">RDV89_02480</name>
</gene>
<name>A0ABU3PRR5_9ACTN</name>
<keyword evidence="2" id="KW-1185">Reference proteome</keyword>
<accession>A0ABU3PRR5</accession>
<dbReference type="RefSeq" id="WP_315730994.1">
    <property type="nucleotide sequence ID" value="NZ_JAVYII010000001.1"/>
</dbReference>
<proteinExistence type="predicted"/>
<protein>
    <recommendedName>
        <fullName evidence="3">Excreted virulence factor EspC (Type VII ESX diderm)</fullName>
    </recommendedName>
</protein>